<dbReference type="Proteomes" id="UP000005225">
    <property type="component" value="Unassembled WGS sequence"/>
</dbReference>
<dbReference type="GO" id="GO:0031707">
    <property type="term" value="F:endothelin A receptor binding"/>
    <property type="evidence" value="ECO:0007669"/>
    <property type="project" value="Ensembl"/>
</dbReference>
<dbReference type="GO" id="GO:1903537">
    <property type="term" value="P:meiotic cell cycle process involved in oocyte maturation"/>
    <property type="evidence" value="ECO:0007669"/>
    <property type="project" value="Ensembl"/>
</dbReference>
<reference evidence="10" key="2">
    <citation type="submission" date="2025-08" db="UniProtKB">
        <authorList>
            <consortium name="Ensembl"/>
        </authorList>
    </citation>
    <scope>IDENTIFICATION</scope>
</reference>
<dbReference type="Pfam" id="PF00322">
    <property type="entry name" value="Endothelin"/>
    <property type="match status" value="1"/>
</dbReference>
<evidence type="ECO:0000256" key="3">
    <source>
        <dbReference type="ARBA" id="ARBA00022525"/>
    </source>
</evidence>
<dbReference type="AlphaFoldDB" id="H0XAW4"/>
<dbReference type="GO" id="GO:0160195">
    <property type="term" value="P:negative regulation of phospholipase C/protein kinase C signal transduction"/>
    <property type="evidence" value="ECO:0007669"/>
    <property type="project" value="Ensembl"/>
</dbReference>
<dbReference type="GO" id="GO:0072112">
    <property type="term" value="P:podocyte differentiation"/>
    <property type="evidence" value="ECO:0007669"/>
    <property type="project" value="Ensembl"/>
</dbReference>
<dbReference type="GO" id="GO:1905653">
    <property type="term" value="P:positive regulation of artery morphogenesis"/>
    <property type="evidence" value="ECO:0007669"/>
    <property type="project" value="Ensembl"/>
</dbReference>
<comment type="function">
    <text evidence="8">Endothelins are endothelium-derived vasoconstrictor peptides. Probable ligand for G-protein coupled receptors EDNRA and EDNRB which activates PTK2B, BCAR1, BCAR3 and, GTPases RAP1 and RHOA cascade in glomerular mesangial cells. Also binds the DEAR/FBXW7-AS1 receptor. Promotes mesenteric arterial wall remodeling via activation of ROCK signaling and subsequent colocalization of NFATC3 with F-actin filaments. NFATC3 then translocates to the nucleus where it subsequently promotes the transcription of the smooth muscle hypertrophy and differentiation marker ACTA2.</text>
</comment>
<evidence type="ECO:0000313" key="10">
    <source>
        <dbReference type="Ensembl" id="ENSOGAP00000012792.2"/>
    </source>
</evidence>
<dbReference type="GO" id="GO:0061028">
    <property type="term" value="P:establishment of endothelial barrier"/>
    <property type="evidence" value="ECO:0007669"/>
    <property type="project" value="Ensembl"/>
</dbReference>
<dbReference type="OMA" id="TDHRNRC"/>
<keyword evidence="5" id="KW-0838">Vasoactive</keyword>
<dbReference type="PRINTS" id="PR00365">
    <property type="entry name" value="ENDOTHELIN"/>
</dbReference>
<reference evidence="10" key="3">
    <citation type="submission" date="2025-09" db="UniProtKB">
        <authorList>
            <consortium name="Ensembl"/>
        </authorList>
    </citation>
    <scope>IDENTIFICATION</scope>
</reference>
<sequence>MDYFPMIFSLLFVAFQGTPETAVFGAELSTRADNDNGVEKPSPSAPWRPRRSKRCSCSSLMDKECVYFCHLDIIWVNTPEHVVPYGLGSPSRSRRSLKDLFPTKATDARSRCQCASQQDKKCWSFCQTGKELSRAQDTVKKGWNKSKKGKDCSKLGKKCIHQQLVEGRKMRRLEAMSNSIKTSFRVAKLKAELYREQKVNHNRTH</sequence>
<dbReference type="GO" id="GO:0005737">
    <property type="term" value="C:cytoplasm"/>
    <property type="evidence" value="ECO:0007669"/>
    <property type="project" value="Ensembl"/>
</dbReference>
<dbReference type="GO" id="GO:0097237">
    <property type="term" value="P:cellular response to toxic substance"/>
    <property type="evidence" value="ECO:0007669"/>
    <property type="project" value="Ensembl"/>
</dbReference>
<dbReference type="GO" id="GO:0014826">
    <property type="term" value="P:vein smooth muscle contraction"/>
    <property type="evidence" value="ECO:0007669"/>
    <property type="project" value="Ensembl"/>
</dbReference>
<dbReference type="GO" id="GO:0045840">
    <property type="term" value="P:positive regulation of mitotic nuclear division"/>
    <property type="evidence" value="ECO:0007669"/>
    <property type="project" value="Ensembl"/>
</dbReference>
<reference evidence="11" key="1">
    <citation type="submission" date="2011-03" db="EMBL/GenBank/DDBJ databases">
        <title>Version 3 of the genome sequence of Otolemur garnettii (Bushbaby).</title>
        <authorList>
            <consortium name="The Broad Institute Genome Sequencing Platform"/>
            <person name="Di Palma F."/>
            <person name="Johnson J."/>
            <person name="Lander E.S."/>
            <person name="Lindblad-Toh K."/>
            <person name="Jaffe D.B."/>
            <person name="Gnerre S."/>
            <person name="MacCallum I."/>
            <person name="Przybylski D."/>
            <person name="Ribeiro F.J."/>
            <person name="Burton J.N."/>
            <person name="Walker B.J."/>
            <person name="Sharpe T."/>
            <person name="Hall G."/>
        </authorList>
    </citation>
    <scope>NUCLEOTIDE SEQUENCE [LARGE SCALE GENOMIC DNA]</scope>
</reference>
<dbReference type="GO" id="GO:0007585">
    <property type="term" value="P:respiratory gaseous exchange by respiratory system"/>
    <property type="evidence" value="ECO:0007669"/>
    <property type="project" value="Ensembl"/>
</dbReference>
<dbReference type="GO" id="GO:0060385">
    <property type="term" value="P:axonogenesis involved in innervation"/>
    <property type="evidence" value="ECO:0007669"/>
    <property type="project" value="Ensembl"/>
</dbReference>
<dbReference type="GO" id="GO:0048675">
    <property type="term" value="P:axon extension"/>
    <property type="evidence" value="ECO:0007669"/>
    <property type="project" value="Ensembl"/>
</dbReference>
<dbReference type="GO" id="GO:0006874">
    <property type="term" value="P:intracellular calcium ion homeostasis"/>
    <property type="evidence" value="ECO:0007669"/>
    <property type="project" value="Ensembl"/>
</dbReference>
<dbReference type="GO" id="GO:0045793">
    <property type="term" value="P:positive regulation of cell size"/>
    <property type="evidence" value="ECO:0007669"/>
    <property type="project" value="Ensembl"/>
</dbReference>
<dbReference type="GO" id="GO:0061626">
    <property type="term" value="P:pharyngeal arch artery morphogenesis"/>
    <property type="evidence" value="ECO:0007669"/>
    <property type="project" value="Ensembl"/>
</dbReference>
<dbReference type="GO" id="GO:0097492">
    <property type="term" value="P:sympathetic neuron axon guidance"/>
    <property type="evidence" value="ECO:0007669"/>
    <property type="project" value="Ensembl"/>
</dbReference>
<dbReference type="GO" id="GO:0043491">
    <property type="term" value="P:phosphatidylinositol 3-kinase/protein kinase B signal transduction"/>
    <property type="evidence" value="ECO:0007669"/>
    <property type="project" value="Ensembl"/>
</dbReference>
<dbReference type="GO" id="GO:0031394">
    <property type="term" value="P:positive regulation of prostaglandin biosynthetic process"/>
    <property type="evidence" value="ECO:0007669"/>
    <property type="project" value="Ensembl"/>
</dbReference>
<dbReference type="GO" id="GO:0003357">
    <property type="term" value="P:noradrenergic neuron differentiation"/>
    <property type="evidence" value="ECO:0007669"/>
    <property type="project" value="Ensembl"/>
</dbReference>
<comment type="subcellular location">
    <subcellularLocation>
        <location evidence="1">Secreted</location>
    </subcellularLocation>
</comment>
<dbReference type="GO" id="GO:0023019">
    <property type="term" value="P:signal transduction involved in regulation of gene expression"/>
    <property type="evidence" value="ECO:0007669"/>
    <property type="project" value="Ensembl"/>
</dbReference>
<evidence type="ECO:0000256" key="7">
    <source>
        <dbReference type="ARBA" id="ARBA00040197"/>
    </source>
</evidence>
<evidence type="ECO:0000256" key="8">
    <source>
        <dbReference type="ARBA" id="ARBA00046081"/>
    </source>
</evidence>
<evidence type="ECO:0000259" key="9">
    <source>
        <dbReference type="SMART" id="SM00272"/>
    </source>
</evidence>
<protein>
    <recommendedName>
        <fullName evidence="7">Endothelin-1</fullName>
    </recommendedName>
</protein>
<dbReference type="GO" id="GO:0010629">
    <property type="term" value="P:negative regulation of gene expression"/>
    <property type="evidence" value="ECO:0007669"/>
    <property type="project" value="Ensembl"/>
</dbReference>
<dbReference type="GO" id="GO:0060298">
    <property type="term" value="P:positive regulation of sarcomere organization"/>
    <property type="evidence" value="ECO:0007669"/>
    <property type="project" value="Ensembl"/>
</dbReference>
<dbReference type="PANTHER" id="PTHR13874">
    <property type="entry name" value="ENDOTHELIN"/>
    <property type="match status" value="1"/>
</dbReference>
<dbReference type="GO" id="GO:0006885">
    <property type="term" value="P:regulation of pH"/>
    <property type="evidence" value="ECO:0007669"/>
    <property type="project" value="Ensembl"/>
</dbReference>
<accession>H0XAW4</accession>
<dbReference type="GO" id="GO:0043123">
    <property type="term" value="P:positive regulation of canonical NF-kappaB signal transduction"/>
    <property type="evidence" value="ECO:0007669"/>
    <property type="project" value="Ensembl"/>
</dbReference>
<dbReference type="GO" id="GO:0043179">
    <property type="term" value="P:rhythmic excitation"/>
    <property type="evidence" value="ECO:0007669"/>
    <property type="project" value="Ensembl"/>
</dbReference>
<dbReference type="eggNOG" id="ENOG502S1NV">
    <property type="taxonomic scope" value="Eukaryota"/>
</dbReference>
<dbReference type="GO" id="GO:0141156">
    <property type="term" value="P:cAMP/PKA signal transduction"/>
    <property type="evidence" value="ECO:0007669"/>
    <property type="project" value="Ensembl"/>
</dbReference>
<dbReference type="GO" id="GO:0030185">
    <property type="term" value="P:nitric oxide transport"/>
    <property type="evidence" value="ECO:0007669"/>
    <property type="project" value="Ensembl"/>
</dbReference>
<dbReference type="GO" id="GO:0000122">
    <property type="term" value="P:negative regulation of transcription by RNA polymerase II"/>
    <property type="evidence" value="ECO:0007669"/>
    <property type="project" value="Ensembl"/>
</dbReference>
<dbReference type="GO" id="GO:0045944">
    <property type="term" value="P:positive regulation of transcription by RNA polymerase II"/>
    <property type="evidence" value="ECO:0007669"/>
    <property type="project" value="Ensembl"/>
</dbReference>
<dbReference type="GO" id="GO:1902287">
    <property type="term" value="P:semaphorin-plexin signaling pathway involved in axon guidance"/>
    <property type="evidence" value="ECO:0007669"/>
    <property type="project" value="Ensembl"/>
</dbReference>
<dbReference type="GO" id="GO:0051248">
    <property type="term" value="P:negative regulation of protein metabolic process"/>
    <property type="evidence" value="ECO:0007669"/>
    <property type="project" value="Ensembl"/>
</dbReference>
<dbReference type="InterPro" id="IPR019764">
    <property type="entry name" value="Endothelin_toxin_CS"/>
</dbReference>
<dbReference type="GO" id="GO:0070301">
    <property type="term" value="P:cellular response to hydrogen peroxide"/>
    <property type="evidence" value="ECO:0007669"/>
    <property type="project" value="Ensembl"/>
</dbReference>
<dbReference type="STRING" id="30611.ENSOGAP00000012792"/>
<dbReference type="GO" id="GO:0010460">
    <property type="term" value="P:positive regulation of heart rate"/>
    <property type="evidence" value="ECO:0007669"/>
    <property type="project" value="Ensembl"/>
</dbReference>
<name>H0XAW4_OTOGA</name>
<dbReference type="EMBL" id="AAQR03055597">
    <property type="status" value="NOT_ANNOTATED_CDS"/>
    <property type="molecule type" value="Genomic_DNA"/>
</dbReference>
<dbReference type="GO" id="GO:0042474">
    <property type="term" value="P:middle ear morphogenesis"/>
    <property type="evidence" value="ECO:0007669"/>
    <property type="project" value="Ensembl"/>
</dbReference>
<dbReference type="GO" id="GO:0001975">
    <property type="term" value="P:response to amphetamine"/>
    <property type="evidence" value="ECO:0007669"/>
    <property type="project" value="Ensembl"/>
</dbReference>
<comment type="similarity">
    <text evidence="2">Belongs to the endothelin/sarafotoxin family.</text>
</comment>
<dbReference type="GO" id="GO:0070101">
    <property type="term" value="P:positive regulation of chemokine-mediated signaling pathway"/>
    <property type="evidence" value="ECO:0007669"/>
    <property type="project" value="Ensembl"/>
</dbReference>
<feature type="domain" description="Endothelin-like toxin" evidence="9">
    <location>
        <begin position="54"/>
        <end position="75"/>
    </location>
</feature>
<dbReference type="GO" id="GO:0001701">
    <property type="term" value="P:in utero embryonic development"/>
    <property type="evidence" value="ECO:0007669"/>
    <property type="project" value="Ensembl"/>
</dbReference>
<dbReference type="Ensembl" id="ENSOGAT00000014278.2">
    <property type="protein sequence ID" value="ENSOGAP00000012792.2"/>
    <property type="gene ID" value="ENSOGAG00000014276.2"/>
</dbReference>
<evidence type="ECO:0000256" key="1">
    <source>
        <dbReference type="ARBA" id="ARBA00004613"/>
    </source>
</evidence>
<dbReference type="InterPro" id="IPR020475">
    <property type="entry name" value="Endothelin"/>
</dbReference>
<dbReference type="GO" id="GO:0009953">
    <property type="term" value="P:dorsal/ventral pattern formation"/>
    <property type="evidence" value="ECO:0007669"/>
    <property type="project" value="Ensembl"/>
</dbReference>
<keyword evidence="11" id="KW-1185">Reference proteome</keyword>
<dbReference type="GO" id="GO:0050850">
    <property type="term" value="P:positive regulation of calcium-mediated signaling"/>
    <property type="evidence" value="ECO:0007669"/>
    <property type="project" value="Ensembl"/>
</dbReference>
<dbReference type="GO" id="GO:0097018">
    <property type="term" value="P:renal albumin absorption"/>
    <property type="evidence" value="ECO:0007669"/>
    <property type="project" value="Ensembl"/>
</dbReference>
<dbReference type="GO" id="GO:0086101">
    <property type="term" value="P:endothelin receptor signaling pathway involved in heart process"/>
    <property type="evidence" value="ECO:0007669"/>
    <property type="project" value="Ensembl"/>
</dbReference>
<dbReference type="GO" id="GO:0071372">
    <property type="term" value="P:cellular response to follicle-stimulating hormone stimulus"/>
    <property type="evidence" value="ECO:0007669"/>
    <property type="project" value="Ensembl"/>
</dbReference>
<dbReference type="GO" id="GO:0019229">
    <property type="term" value="P:regulation of vasoconstriction"/>
    <property type="evidence" value="ECO:0007669"/>
    <property type="project" value="InterPro"/>
</dbReference>
<organism evidence="10 11">
    <name type="scientific">Otolemur garnettii</name>
    <name type="common">Small-eared galago</name>
    <name type="synonym">Garnett's greater bushbaby</name>
    <dbReference type="NCBI Taxonomy" id="30611"/>
    <lineage>
        <taxon>Eukaryota</taxon>
        <taxon>Metazoa</taxon>
        <taxon>Chordata</taxon>
        <taxon>Craniata</taxon>
        <taxon>Vertebrata</taxon>
        <taxon>Euteleostomi</taxon>
        <taxon>Mammalia</taxon>
        <taxon>Eutheria</taxon>
        <taxon>Euarchontoglires</taxon>
        <taxon>Primates</taxon>
        <taxon>Strepsirrhini</taxon>
        <taxon>Lorisiformes</taxon>
        <taxon>Galagidae</taxon>
        <taxon>Otolemur</taxon>
    </lineage>
</organism>
<evidence type="ECO:0000256" key="5">
    <source>
        <dbReference type="ARBA" id="ARBA00022858"/>
    </source>
</evidence>
<dbReference type="PROSITE" id="PS00270">
    <property type="entry name" value="ENDOTHELIN"/>
    <property type="match status" value="1"/>
</dbReference>
<dbReference type="InterPro" id="IPR001928">
    <property type="entry name" value="Endothln-like_toxin"/>
</dbReference>
<dbReference type="GO" id="GO:0005179">
    <property type="term" value="F:hormone activity"/>
    <property type="evidence" value="ECO:0007669"/>
    <property type="project" value="Ensembl"/>
</dbReference>
<dbReference type="GO" id="GO:0003094">
    <property type="term" value="P:glomerular filtration"/>
    <property type="evidence" value="ECO:0007669"/>
    <property type="project" value="Ensembl"/>
</dbReference>
<dbReference type="GO" id="GO:0003253">
    <property type="term" value="P:cardiac neural crest cell migration involved in outflow tract morphogenesis"/>
    <property type="evidence" value="ECO:0007669"/>
    <property type="project" value="Ensembl"/>
</dbReference>
<dbReference type="GO" id="GO:0051216">
    <property type="term" value="P:cartilage development"/>
    <property type="evidence" value="ECO:0007669"/>
    <property type="project" value="Ensembl"/>
</dbReference>
<dbReference type="GO" id="GO:0005125">
    <property type="term" value="F:cytokine activity"/>
    <property type="evidence" value="ECO:0007669"/>
    <property type="project" value="Ensembl"/>
</dbReference>
<dbReference type="GO" id="GO:0046330">
    <property type="term" value="P:positive regulation of JNK cascade"/>
    <property type="evidence" value="ECO:0007669"/>
    <property type="project" value="Ensembl"/>
</dbReference>
<dbReference type="GO" id="GO:1900182">
    <property type="term" value="P:positive regulation of protein localization to nucleus"/>
    <property type="evidence" value="ECO:0007669"/>
    <property type="project" value="Ensembl"/>
</dbReference>
<dbReference type="GeneTree" id="ENSGT00950000183053"/>
<dbReference type="GO" id="GO:0070371">
    <property type="term" value="P:ERK1 and ERK2 cascade"/>
    <property type="evidence" value="ECO:0007669"/>
    <property type="project" value="Ensembl"/>
</dbReference>
<dbReference type="GO" id="GO:0007193">
    <property type="term" value="P:adenylate cyclase-inhibiting G protein-coupled receptor signaling pathway"/>
    <property type="evidence" value="ECO:0007669"/>
    <property type="project" value="Ensembl"/>
</dbReference>
<dbReference type="GO" id="GO:0035810">
    <property type="term" value="P:positive regulation of urine volume"/>
    <property type="evidence" value="ECO:0007669"/>
    <property type="project" value="Ensembl"/>
</dbReference>
<dbReference type="HOGENOM" id="CLU_090013_1_0_1"/>
<dbReference type="GO" id="GO:0030335">
    <property type="term" value="P:positive regulation of cell migration"/>
    <property type="evidence" value="ECO:0007669"/>
    <property type="project" value="Ensembl"/>
</dbReference>
<dbReference type="GO" id="GO:0044751">
    <property type="term" value="P:cellular response to human chorionic gonadotropin stimulus"/>
    <property type="evidence" value="ECO:0007669"/>
    <property type="project" value="Ensembl"/>
</dbReference>
<evidence type="ECO:0000256" key="6">
    <source>
        <dbReference type="ARBA" id="ARBA00023322"/>
    </source>
</evidence>
<evidence type="ECO:0000256" key="2">
    <source>
        <dbReference type="ARBA" id="ARBA00010959"/>
    </source>
</evidence>
<dbReference type="GO" id="GO:0001666">
    <property type="term" value="P:response to hypoxia"/>
    <property type="evidence" value="ECO:0007669"/>
    <property type="project" value="Ensembl"/>
</dbReference>
<dbReference type="GO" id="GO:0031708">
    <property type="term" value="F:endothelin B receptor binding"/>
    <property type="evidence" value="ECO:0007669"/>
    <property type="project" value="Ensembl"/>
</dbReference>
<dbReference type="GO" id="GO:0014034">
    <property type="term" value="P:neural crest cell fate commitment"/>
    <property type="evidence" value="ECO:0007669"/>
    <property type="project" value="Ensembl"/>
</dbReference>
<dbReference type="GO" id="GO:0048661">
    <property type="term" value="P:positive regulation of smooth muscle cell proliferation"/>
    <property type="evidence" value="ECO:0007669"/>
    <property type="project" value="Ensembl"/>
</dbReference>
<dbReference type="FunCoup" id="H0XAW4">
    <property type="interactions" value="980"/>
</dbReference>
<dbReference type="GO" id="GO:0072011">
    <property type="term" value="P:glomerular endothelium development"/>
    <property type="evidence" value="ECO:0007669"/>
    <property type="project" value="Ensembl"/>
</dbReference>
<dbReference type="GO" id="GO:0030202">
    <property type="term" value="P:heparin proteoglycan metabolic process"/>
    <property type="evidence" value="ECO:0007669"/>
    <property type="project" value="Ensembl"/>
</dbReference>
<feature type="domain" description="Endothelin-like toxin" evidence="9">
    <location>
        <begin position="111"/>
        <end position="132"/>
    </location>
</feature>
<dbReference type="GO" id="GO:0019722">
    <property type="term" value="P:calcium-mediated signaling"/>
    <property type="evidence" value="ECO:0007669"/>
    <property type="project" value="Ensembl"/>
</dbReference>
<dbReference type="GO" id="GO:0035050">
    <property type="term" value="P:embryonic heart tube development"/>
    <property type="evidence" value="ECO:0007669"/>
    <property type="project" value="Ensembl"/>
</dbReference>
<dbReference type="GO" id="GO:0070294">
    <property type="term" value="P:renal sodium ion absorption"/>
    <property type="evidence" value="ECO:0007669"/>
    <property type="project" value="Ensembl"/>
</dbReference>
<keyword evidence="3" id="KW-0964">Secreted</keyword>
<dbReference type="GO" id="GO:0061051">
    <property type="term" value="P:positive regulation of cell growth involved in cardiac muscle cell development"/>
    <property type="evidence" value="ECO:0007669"/>
    <property type="project" value="Ensembl"/>
</dbReference>
<dbReference type="GO" id="GO:0007200">
    <property type="term" value="P:phospholipase C-activating G protein-coupled receptor signaling pathway"/>
    <property type="evidence" value="ECO:0007669"/>
    <property type="project" value="Ensembl"/>
</dbReference>
<dbReference type="GO" id="GO:0001569">
    <property type="term" value="P:branching involved in blood vessel morphogenesis"/>
    <property type="evidence" value="ECO:0007669"/>
    <property type="project" value="Ensembl"/>
</dbReference>
<dbReference type="GO" id="GO:0030878">
    <property type="term" value="P:thyroid gland development"/>
    <property type="evidence" value="ECO:0007669"/>
    <property type="project" value="Ensembl"/>
</dbReference>
<dbReference type="GO" id="GO:0046887">
    <property type="term" value="P:positive regulation of hormone secretion"/>
    <property type="evidence" value="ECO:0007669"/>
    <property type="project" value="Ensembl"/>
</dbReference>
<dbReference type="GO" id="GO:0030072">
    <property type="term" value="P:peptide hormone secretion"/>
    <property type="evidence" value="ECO:0007669"/>
    <property type="project" value="Ensembl"/>
</dbReference>
<dbReference type="GO" id="GO:0005615">
    <property type="term" value="C:extracellular space"/>
    <property type="evidence" value="ECO:0007669"/>
    <property type="project" value="Ensembl"/>
</dbReference>
<proteinExistence type="inferred from homology"/>
<keyword evidence="4" id="KW-0165">Cleavage on pair of basic residues</keyword>
<dbReference type="GO" id="GO:0070588">
    <property type="term" value="P:calcium ion transmembrane transport"/>
    <property type="evidence" value="ECO:0007669"/>
    <property type="project" value="Ensembl"/>
</dbReference>
<dbReference type="GO" id="GO:0007589">
    <property type="term" value="P:body fluid secretion"/>
    <property type="evidence" value="ECO:0007669"/>
    <property type="project" value="Ensembl"/>
</dbReference>
<dbReference type="InParanoid" id="H0XAW4"/>
<dbReference type="GO" id="GO:0071373">
    <property type="term" value="P:cellular response to luteinizing hormone stimulus"/>
    <property type="evidence" value="ECO:0007669"/>
    <property type="project" value="Ensembl"/>
</dbReference>
<dbReference type="GO" id="GO:0014824">
    <property type="term" value="P:artery smooth muscle contraction"/>
    <property type="evidence" value="ECO:0007669"/>
    <property type="project" value="Ensembl"/>
</dbReference>
<dbReference type="GO" id="GO:0006366">
    <property type="term" value="P:transcription by RNA polymerase II"/>
    <property type="evidence" value="ECO:0007669"/>
    <property type="project" value="Ensembl"/>
</dbReference>
<evidence type="ECO:0000313" key="11">
    <source>
        <dbReference type="Proteomes" id="UP000005225"/>
    </source>
</evidence>
<dbReference type="GO" id="GO:0035815">
    <property type="term" value="P:positive regulation of renal sodium excretion"/>
    <property type="evidence" value="ECO:0007669"/>
    <property type="project" value="Ensembl"/>
</dbReference>
<dbReference type="GO" id="GO:0060070">
    <property type="term" value="P:canonical Wnt signaling pathway"/>
    <property type="evidence" value="ECO:0007669"/>
    <property type="project" value="Ensembl"/>
</dbReference>
<dbReference type="GO" id="GO:0010827">
    <property type="term" value="P:regulation of D-glucose transmembrane transport"/>
    <property type="evidence" value="ECO:0007669"/>
    <property type="project" value="Ensembl"/>
</dbReference>
<evidence type="ECO:0000256" key="4">
    <source>
        <dbReference type="ARBA" id="ARBA00022685"/>
    </source>
</evidence>
<dbReference type="GO" id="GO:0071806">
    <property type="term" value="P:protein transmembrane transport"/>
    <property type="evidence" value="ECO:0007669"/>
    <property type="project" value="Ensembl"/>
</dbReference>
<dbReference type="PANTHER" id="PTHR13874:SF10">
    <property type="entry name" value="ENDOTHELIN-1"/>
    <property type="match status" value="1"/>
</dbReference>
<dbReference type="GO" id="GO:0045987">
    <property type="term" value="P:positive regulation of smooth muscle contraction"/>
    <property type="evidence" value="ECO:0007669"/>
    <property type="project" value="Ensembl"/>
</dbReference>
<dbReference type="GO" id="GO:0031583">
    <property type="term" value="P:phospholipase D-activating G protein-coupled receptor signaling pathway"/>
    <property type="evidence" value="ECO:0007669"/>
    <property type="project" value="Ensembl"/>
</dbReference>
<dbReference type="GO" id="GO:0003100">
    <property type="term" value="P:regulation of systemic arterial blood pressure by endothelin"/>
    <property type="evidence" value="ECO:0007669"/>
    <property type="project" value="Ensembl"/>
</dbReference>
<dbReference type="SMART" id="SM00272">
    <property type="entry name" value="END"/>
    <property type="match status" value="2"/>
</dbReference>
<keyword evidence="6" id="KW-0839">Vasoconstrictor</keyword>
<dbReference type="GO" id="GO:0007005">
    <property type="term" value="P:mitochondrion organization"/>
    <property type="evidence" value="ECO:0007669"/>
    <property type="project" value="Ensembl"/>
</dbReference>